<dbReference type="Pfam" id="PF08238">
    <property type="entry name" value="Sel1"/>
    <property type="match status" value="4"/>
</dbReference>
<gene>
    <name evidence="1" type="ORF">METZ01_LOCUS204743</name>
</gene>
<dbReference type="InterPro" id="IPR011990">
    <property type="entry name" value="TPR-like_helical_dom_sf"/>
</dbReference>
<evidence type="ECO:0000313" key="1">
    <source>
        <dbReference type="EMBL" id="SVB51889.1"/>
    </source>
</evidence>
<dbReference type="PANTHER" id="PTHR11102">
    <property type="entry name" value="SEL-1-LIKE PROTEIN"/>
    <property type="match status" value="1"/>
</dbReference>
<proteinExistence type="predicted"/>
<dbReference type="Gene3D" id="1.25.40.10">
    <property type="entry name" value="Tetratricopeptide repeat domain"/>
    <property type="match status" value="1"/>
</dbReference>
<dbReference type="SUPFAM" id="SSF81901">
    <property type="entry name" value="HCP-like"/>
    <property type="match status" value="1"/>
</dbReference>
<reference evidence="1" key="1">
    <citation type="submission" date="2018-05" db="EMBL/GenBank/DDBJ databases">
        <authorList>
            <person name="Lanie J.A."/>
            <person name="Ng W.-L."/>
            <person name="Kazmierczak K.M."/>
            <person name="Andrzejewski T.M."/>
            <person name="Davidsen T.M."/>
            <person name="Wayne K.J."/>
            <person name="Tettelin H."/>
            <person name="Glass J.I."/>
            <person name="Rusch D."/>
            <person name="Podicherti R."/>
            <person name="Tsui H.-C.T."/>
            <person name="Winkler M.E."/>
        </authorList>
    </citation>
    <scope>NUCLEOTIDE SEQUENCE</scope>
</reference>
<sequence>MKFFIFFNFLIFIFFNSLISQVCADSNQGLFDKNYELLMSGHKEEAIENWMELAEKGDADAKYALAILYSDAEFVGLCSIKDFCKNNYKKAQVLYEELYDEGDPRAAYALGEMYDFFWRYNKAFKYYLFAAERGVPEAQYNVANMYERGEGTRKDLVQSIRWYLQCNLTPLCGAGEEGISDLISQISEEDFEEAKSLLINDLESIDIRITSVR</sequence>
<dbReference type="InterPro" id="IPR006597">
    <property type="entry name" value="Sel1-like"/>
</dbReference>
<dbReference type="SMART" id="SM00671">
    <property type="entry name" value="SEL1"/>
    <property type="match status" value="3"/>
</dbReference>
<name>A0A382ENE2_9ZZZZ</name>
<dbReference type="PANTHER" id="PTHR11102:SF160">
    <property type="entry name" value="ERAD-ASSOCIATED E3 UBIQUITIN-PROTEIN LIGASE COMPONENT HRD3"/>
    <property type="match status" value="1"/>
</dbReference>
<accession>A0A382ENE2</accession>
<dbReference type="AlphaFoldDB" id="A0A382ENE2"/>
<evidence type="ECO:0008006" key="2">
    <source>
        <dbReference type="Google" id="ProtNLM"/>
    </source>
</evidence>
<dbReference type="InterPro" id="IPR050767">
    <property type="entry name" value="Sel1_AlgK"/>
</dbReference>
<dbReference type="EMBL" id="UINC01045296">
    <property type="protein sequence ID" value="SVB51889.1"/>
    <property type="molecule type" value="Genomic_DNA"/>
</dbReference>
<organism evidence="1">
    <name type="scientific">marine metagenome</name>
    <dbReference type="NCBI Taxonomy" id="408172"/>
    <lineage>
        <taxon>unclassified sequences</taxon>
        <taxon>metagenomes</taxon>
        <taxon>ecological metagenomes</taxon>
    </lineage>
</organism>
<protein>
    <recommendedName>
        <fullName evidence="2">Sel1 repeat family protein</fullName>
    </recommendedName>
</protein>